<dbReference type="Pfam" id="PF10358">
    <property type="entry name" value="NT-C2"/>
    <property type="match status" value="1"/>
</dbReference>
<name>A0AAD9GKT9_BABDI</name>
<sequence>MAERHDSMSSLFIFELTIHRISLGVDRPIDIDLLWIAGSQRSQTGERITILPNAVSHKVNQKLIIHHNFIEGRTTPCKSTLQVLEYQRYVQPTILGTCEIDLASLIFEKHTSAVTIPLDTKLDDNAFISFSVKVTNLVLGSDTVVSPSMSSVSERLGGYEGTPLHHGMTNDAIYRKINKMATKLCHIEREIQAKTMKLSRINRNNLDEINGIRSRLENQIFQKDKQIHILSVQLDEMHTALALSHQRELELGGYNLSTMQLHNDTHQLDNQEIAQEVASDLDFDRLKPQTKTSNGRAYITPSFSLEKAGTAFDNRTTTNDHEFYHHHRTTSSDRLMNGGSVSSSKYVSKTGSSKPCMFDIRCYTIITMQYCHSKRCFSLSFPDFALQRAVLQVLHNSPRQLPHEVPHALRTLKTPSGNQLRTPGTTMLNTGASPQLAERARKTQVHATLTSGSNVLMSGTNAFGGDVDIAAGWLLTSGGNRRLSKLPSSRYSTYENDAEHRIVSLERDLITTKVALADSETQRDIDITRLLNQTTKQ</sequence>
<accession>A0AAD9GKT9</accession>
<comment type="caution">
    <text evidence="2">The sequence shown here is derived from an EMBL/GenBank/DDBJ whole genome shotgun (WGS) entry which is preliminary data.</text>
</comment>
<keyword evidence="3" id="KW-1185">Reference proteome</keyword>
<dbReference type="Proteomes" id="UP001195914">
    <property type="component" value="Unassembled WGS sequence"/>
</dbReference>
<protein>
    <recommendedName>
        <fullName evidence="1">C2 NT-type domain-containing protein</fullName>
    </recommendedName>
</protein>
<dbReference type="EMBL" id="JAHBMH010000003">
    <property type="protein sequence ID" value="KAK1940302.1"/>
    <property type="molecule type" value="Genomic_DNA"/>
</dbReference>
<evidence type="ECO:0000313" key="3">
    <source>
        <dbReference type="Proteomes" id="UP001195914"/>
    </source>
</evidence>
<dbReference type="AlphaFoldDB" id="A0AAD9GKT9"/>
<proteinExistence type="predicted"/>
<evidence type="ECO:0000313" key="2">
    <source>
        <dbReference type="EMBL" id="KAK1940302.1"/>
    </source>
</evidence>
<feature type="domain" description="C2 NT-type" evidence="1">
    <location>
        <begin position="12"/>
        <end position="136"/>
    </location>
</feature>
<organism evidence="2 3">
    <name type="scientific">Babesia divergens</name>
    <dbReference type="NCBI Taxonomy" id="32595"/>
    <lineage>
        <taxon>Eukaryota</taxon>
        <taxon>Sar</taxon>
        <taxon>Alveolata</taxon>
        <taxon>Apicomplexa</taxon>
        <taxon>Aconoidasida</taxon>
        <taxon>Piroplasmida</taxon>
        <taxon>Babesiidae</taxon>
        <taxon>Babesia</taxon>
    </lineage>
</organism>
<evidence type="ECO:0000259" key="1">
    <source>
        <dbReference type="Pfam" id="PF10358"/>
    </source>
</evidence>
<dbReference type="InterPro" id="IPR019448">
    <property type="entry name" value="NT-C2"/>
</dbReference>
<gene>
    <name evidence="2" type="ORF">X943_001784</name>
</gene>
<reference evidence="2" key="1">
    <citation type="journal article" date="2014" name="Nucleic Acids Res.">
        <title>The evolutionary dynamics of variant antigen genes in Babesia reveal a history of genomic innovation underlying host-parasite interaction.</title>
        <authorList>
            <person name="Jackson A.P."/>
            <person name="Otto T.D."/>
            <person name="Darby A."/>
            <person name="Ramaprasad A."/>
            <person name="Xia D."/>
            <person name="Echaide I.E."/>
            <person name="Farber M."/>
            <person name="Gahlot S."/>
            <person name="Gamble J."/>
            <person name="Gupta D."/>
            <person name="Gupta Y."/>
            <person name="Jackson L."/>
            <person name="Malandrin L."/>
            <person name="Malas T.B."/>
            <person name="Moussa E."/>
            <person name="Nair M."/>
            <person name="Reid A.J."/>
            <person name="Sanders M."/>
            <person name="Sharma J."/>
            <person name="Tracey A."/>
            <person name="Quail M.A."/>
            <person name="Weir W."/>
            <person name="Wastling J.M."/>
            <person name="Hall N."/>
            <person name="Willadsen P."/>
            <person name="Lingelbach K."/>
            <person name="Shiels B."/>
            <person name="Tait A."/>
            <person name="Berriman M."/>
            <person name="Allred D.R."/>
            <person name="Pain A."/>
        </authorList>
    </citation>
    <scope>NUCLEOTIDE SEQUENCE</scope>
    <source>
        <strain evidence="2">1802A</strain>
    </source>
</reference>
<reference evidence="2" key="2">
    <citation type="submission" date="2021-05" db="EMBL/GenBank/DDBJ databases">
        <authorList>
            <person name="Pain A."/>
        </authorList>
    </citation>
    <scope>NUCLEOTIDE SEQUENCE</scope>
    <source>
        <strain evidence="2">1802A</strain>
    </source>
</reference>